<evidence type="ECO:0000256" key="1">
    <source>
        <dbReference type="SAM" id="MobiDB-lite"/>
    </source>
</evidence>
<protein>
    <recommendedName>
        <fullName evidence="4">Retrovirus-related Pol polyprotein from transposon TNT 1-94</fullName>
    </recommendedName>
</protein>
<dbReference type="Proteomes" id="UP001341840">
    <property type="component" value="Unassembled WGS sequence"/>
</dbReference>
<keyword evidence="3" id="KW-1185">Reference proteome</keyword>
<evidence type="ECO:0000313" key="3">
    <source>
        <dbReference type="Proteomes" id="UP001341840"/>
    </source>
</evidence>
<feature type="compositionally biased region" description="Polar residues" evidence="1">
    <location>
        <begin position="1"/>
        <end position="20"/>
    </location>
</feature>
<reference evidence="2 3" key="1">
    <citation type="journal article" date="2023" name="Plants (Basel)">
        <title>Bridging the Gap: Combining Genomics and Transcriptomics Approaches to Understand Stylosanthes scabra, an Orphan Legume from the Brazilian Caatinga.</title>
        <authorList>
            <person name="Ferreira-Neto J.R.C."/>
            <person name="da Silva M.D."/>
            <person name="Binneck E."/>
            <person name="de Melo N.F."/>
            <person name="da Silva R.H."/>
            <person name="de Melo A.L.T.M."/>
            <person name="Pandolfi V."/>
            <person name="Bustamante F.O."/>
            <person name="Brasileiro-Vidal A.C."/>
            <person name="Benko-Iseppon A.M."/>
        </authorList>
    </citation>
    <scope>NUCLEOTIDE SEQUENCE [LARGE SCALE GENOMIC DNA]</scope>
    <source>
        <tissue evidence="2">Leaves</tissue>
    </source>
</reference>
<name>A0ABU6ZG38_9FABA</name>
<dbReference type="EMBL" id="JASCZI010272194">
    <property type="protein sequence ID" value="MED6220935.1"/>
    <property type="molecule type" value="Genomic_DNA"/>
</dbReference>
<evidence type="ECO:0000313" key="2">
    <source>
        <dbReference type="EMBL" id="MED6220935.1"/>
    </source>
</evidence>
<accession>A0ABU6ZG38</accession>
<sequence>NITPSKTGDNTNSHNKNGSSDGVYDKNFEVACDKYKVTMNQDHLYAEEPITTSDNVSETAESETWISQPTQLDVEDYNMSTTKMRKVAKKS</sequence>
<proteinExistence type="predicted"/>
<feature type="non-terminal residue" evidence="2">
    <location>
        <position position="1"/>
    </location>
</feature>
<evidence type="ECO:0008006" key="4">
    <source>
        <dbReference type="Google" id="ProtNLM"/>
    </source>
</evidence>
<feature type="region of interest" description="Disordered" evidence="1">
    <location>
        <begin position="1"/>
        <end position="24"/>
    </location>
</feature>
<comment type="caution">
    <text evidence="2">The sequence shown here is derived from an EMBL/GenBank/DDBJ whole genome shotgun (WGS) entry which is preliminary data.</text>
</comment>
<gene>
    <name evidence="2" type="ORF">PIB30_049553</name>
</gene>
<organism evidence="2 3">
    <name type="scientific">Stylosanthes scabra</name>
    <dbReference type="NCBI Taxonomy" id="79078"/>
    <lineage>
        <taxon>Eukaryota</taxon>
        <taxon>Viridiplantae</taxon>
        <taxon>Streptophyta</taxon>
        <taxon>Embryophyta</taxon>
        <taxon>Tracheophyta</taxon>
        <taxon>Spermatophyta</taxon>
        <taxon>Magnoliopsida</taxon>
        <taxon>eudicotyledons</taxon>
        <taxon>Gunneridae</taxon>
        <taxon>Pentapetalae</taxon>
        <taxon>rosids</taxon>
        <taxon>fabids</taxon>
        <taxon>Fabales</taxon>
        <taxon>Fabaceae</taxon>
        <taxon>Papilionoideae</taxon>
        <taxon>50 kb inversion clade</taxon>
        <taxon>dalbergioids sensu lato</taxon>
        <taxon>Dalbergieae</taxon>
        <taxon>Pterocarpus clade</taxon>
        <taxon>Stylosanthes</taxon>
    </lineage>
</organism>